<dbReference type="GeneID" id="93533154"/>
<dbReference type="InterPro" id="IPR045865">
    <property type="entry name" value="ACT-like_dom_sf"/>
</dbReference>
<dbReference type="SUPFAM" id="SSF55021">
    <property type="entry name" value="ACT-like"/>
    <property type="match status" value="1"/>
</dbReference>
<evidence type="ECO:0000313" key="2">
    <source>
        <dbReference type="Proteomes" id="UP000316142"/>
    </source>
</evidence>
<gene>
    <name evidence="1" type="ORF">FJW00_18710</name>
</gene>
<accession>A0ABY2Z2X0</accession>
<keyword evidence="2" id="KW-1185">Reference proteome</keyword>
<protein>
    <submittedName>
        <fullName evidence="1">Amino acid-binding protein</fullName>
    </submittedName>
</protein>
<comment type="caution">
    <text evidence="1">The sequence shown here is derived from an EMBL/GenBank/DDBJ whole genome shotgun (WGS) entry which is preliminary data.</text>
</comment>
<name>A0ABY2Z2X0_9GAMM</name>
<dbReference type="RefSeq" id="WP_009090237.1">
    <property type="nucleotide sequence ID" value="NZ_CP110473.1"/>
</dbReference>
<dbReference type="Proteomes" id="UP000316142">
    <property type="component" value="Unassembled WGS sequence"/>
</dbReference>
<evidence type="ECO:0000313" key="1">
    <source>
        <dbReference type="EMBL" id="TPV22215.1"/>
    </source>
</evidence>
<dbReference type="EMBL" id="VHIZ01000056">
    <property type="protein sequence ID" value="TPV22215.1"/>
    <property type="molecule type" value="Genomic_DNA"/>
</dbReference>
<reference evidence="1 2" key="1">
    <citation type="submission" date="2019-06" db="EMBL/GenBank/DDBJ databases">
        <title>Taxogenomics and systematics of the genus Pantoea.</title>
        <authorList>
            <person name="Tambong J.T."/>
        </authorList>
    </citation>
    <scope>NUCLEOTIDE SEQUENCE [LARGE SCALE GENOMIC DNA]</scope>
    <source>
        <strain evidence="1 2">LMG 2558</strain>
    </source>
</reference>
<organism evidence="1 2">
    <name type="scientific">Pantoea anthophila</name>
    <dbReference type="NCBI Taxonomy" id="470931"/>
    <lineage>
        <taxon>Bacteria</taxon>
        <taxon>Pseudomonadati</taxon>
        <taxon>Pseudomonadota</taxon>
        <taxon>Gammaproteobacteria</taxon>
        <taxon>Enterobacterales</taxon>
        <taxon>Erwiniaceae</taxon>
        <taxon>Pantoea</taxon>
    </lineage>
</organism>
<dbReference type="Gene3D" id="3.30.2130.10">
    <property type="entry name" value="VC0802-like"/>
    <property type="match status" value="1"/>
</dbReference>
<sequence length="136" mass="14361">MFDIHVILQNSPGTLSRLTTLLGDQGIGLEGGGMFSSGTLSHAHFLVAEGERARRVLEAEGIAVEAVHVPLIRRLPQQRPGELGAITTRLAAAGINILVQYSDHANRLILITDNNLSAAGLTTEWAVSSDGNTATP</sequence>
<proteinExistence type="predicted"/>